<feature type="compositionally biased region" description="Polar residues" evidence="1">
    <location>
        <begin position="18"/>
        <end position="28"/>
    </location>
</feature>
<reference evidence="3" key="1">
    <citation type="submission" date="2016-10" db="EMBL/GenBank/DDBJ databases">
        <authorList>
            <person name="Varghese N."/>
            <person name="Submissions S."/>
        </authorList>
    </citation>
    <scope>NUCLEOTIDE SEQUENCE [LARGE SCALE GENOMIC DNA]</scope>
    <source>
        <strain evidence="3">DSM 43161</strain>
    </source>
</reference>
<proteinExistence type="predicted"/>
<keyword evidence="3" id="KW-1185">Reference proteome</keyword>
<dbReference type="Proteomes" id="UP000183642">
    <property type="component" value="Unassembled WGS sequence"/>
</dbReference>
<dbReference type="OrthoDB" id="5188842at2"/>
<evidence type="ECO:0000313" key="2">
    <source>
        <dbReference type="EMBL" id="SFN86951.1"/>
    </source>
</evidence>
<accession>A0A1I5CJW9</accession>
<evidence type="ECO:0000256" key="1">
    <source>
        <dbReference type="SAM" id="MobiDB-lite"/>
    </source>
</evidence>
<feature type="region of interest" description="Disordered" evidence="1">
    <location>
        <begin position="1"/>
        <end position="28"/>
    </location>
</feature>
<dbReference type="EMBL" id="FOWE01000001">
    <property type="protein sequence ID" value="SFN86951.1"/>
    <property type="molecule type" value="Genomic_DNA"/>
</dbReference>
<name>A0A1I5CJW9_9ACTN</name>
<sequence length="109" mass="11594">MTHSDQPHQITIDDDGRTTAQAEVSPTDDQGVVRSAMHVESGQLPPGTRARLVDAVIDDPAVSDASHLVATVPTGDTGLVDRIRERADSVEVRATGATKFVEADLPPQR</sequence>
<dbReference type="AlphaFoldDB" id="A0A1I5CJW9"/>
<dbReference type="RefSeq" id="WP_075011775.1">
    <property type="nucleotide sequence ID" value="NZ_FOWE01000001.1"/>
</dbReference>
<organism evidence="2 3">
    <name type="scientific">Geodermatophilus obscurus</name>
    <dbReference type="NCBI Taxonomy" id="1861"/>
    <lineage>
        <taxon>Bacteria</taxon>
        <taxon>Bacillati</taxon>
        <taxon>Actinomycetota</taxon>
        <taxon>Actinomycetes</taxon>
        <taxon>Geodermatophilales</taxon>
        <taxon>Geodermatophilaceae</taxon>
        <taxon>Geodermatophilus</taxon>
    </lineage>
</organism>
<gene>
    <name evidence="2" type="ORF">SAMN05660359_00347</name>
</gene>
<protein>
    <submittedName>
        <fullName evidence="2">Uncharacterized protein</fullName>
    </submittedName>
</protein>
<evidence type="ECO:0000313" key="3">
    <source>
        <dbReference type="Proteomes" id="UP000183642"/>
    </source>
</evidence>